<feature type="chain" id="PRO_5039278769" evidence="2">
    <location>
        <begin position="22"/>
        <end position="232"/>
    </location>
</feature>
<accession>A0A9D1SFI9</accession>
<feature type="domain" description="SLH" evidence="3">
    <location>
        <begin position="85"/>
        <end position="168"/>
    </location>
</feature>
<evidence type="ECO:0000256" key="2">
    <source>
        <dbReference type="SAM" id="SignalP"/>
    </source>
</evidence>
<reference evidence="4" key="2">
    <citation type="journal article" date="2021" name="PeerJ">
        <title>Extensive microbial diversity within the chicken gut microbiome revealed by metagenomics and culture.</title>
        <authorList>
            <person name="Gilroy R."/>
            <person name="Ravi A."/>
            <person name="Getino M."/>
            <person name="Pursley I."/>
            <person name="Horton D.L."/>
            <person name="Alikhan N.F."/>
            <person name="Baker D."/>
            <person name="Gharbi K."/>
            <person name="Hall N."/>
            <person name="Watson M."/>
            <person name="Adriaenssens E.M."/>
            <person name="Foster-Nyarko E."/>
            <person name="Jarju S."/>
            <person name="Secka A."/>
            <person name="Antonio M."/>
            <person name="Oren A."/>
            <person name="Chaudhuri R.R."/>
            <person name="La Ragione R."/>
            <person name="Hildebrand F."/>
            <person name="Pallen M.J."/>
        </authorList>
    </citation>
    <scope>NUCLEOTIDE SEQUENCE</scope>
    <source>
        <strain evidence="4">USAMLcec3-3695</strain>
    </source>
</reference>
<dbReference type="Pfam" id="PF00395">
    <property type="entry name" value="SLH"/>
    <property type="match status" value="2"/>
</dbReference>
<organism evidence="4 5">
    <name type="scientific">Candidatus Ornithomonoglobus merdipullorum</name>
    <dbReference type="NCBI Taxonomy" id="2840895"/>
    <lineage>
        <taxon>Bacteria</taxon>
        <taxon>Bacillati</taxon>
        <taxon>Bacillota</taxon>
        <taxon>Clostridia</taxon>
        <taxon>Candidatus Ornithomonoglobus</taxon>
    </lineage>
</organism>
<comment type="caution">
    <text evidence="4">The sequence shown here is derived from an EMBL/GenBank/DDBJ whole genome shotgun (WGS) entry which is preliminary data.</text>
</comment>
<dbReference type="InterPro" id="IPR001119">
    <property type="entry name" value="SLH_dom"/>
</dbReference>
<feature type="signal peptide" evidence="2">
    <location>
        <begin position="1"/>
        <end position="21"/>
    </location>
</feature>
<protein>
    <submittedName>
        <fullName evidence="4">S-layer homology domain-containing protein</fullName>
    </submittedName>
</protein>
<dbReference type="Proteomes" id="UP000824109">
    <property type="component" value="Unassembled WGS sequence"/>
</dbReference>
<evidence type="ECO:0000256" key="1">
    <source>
        <dbReference type="ARBA" id="ARBA00022737"/>
    </source>
</evidence>
<keyword evidence="1" id="KW-0677">Repeat</keyword>
<feature type="domain" description="SLH" evidence="3">
    <location>
        <begin position="177"/>
        <end position="232"/>
    </location>
</feature>
<reference evidence="4" key="1">
    <citation type="submission" date="2020-10" db="EMBL/GenBank/DDBJ databases">
        <authorList>
            <person name="Gilroy R."/>
        </authorList>
    </citation>
    <scope>NUCLEOTIDE SEQUENCE</scope>
    <source>
        <strain evidence="4">USAMLcec3-3695</strain>
    </source>
</reference>
<evidence type="ECO:0000313" key="4">
    <source>
        <dbReference type="EMBL" id="HIU58160.1"/>
    </source>
</evidence>
<name>A0A9D1SFI9_9FIRM</name>
<gene>
    <name evidence="4" type="ORF">IAA61_10200</name>
</gene>
<dbReference type="AlphaFoldDB" id="A0A9D1SFI9"/>
<keyword evidence="2" id="KW-0732">Signal</keyword>
<proteinExistence type="predicted"/>
<dbReference type="PANTHER" id="PTHR43308">
    <property type="entry name" value="OUTER MEMBRANE PROTEIN ALPHA-RELATED"/>
    <property type="match status" value="1"/>
</dbReference>
<sequence length="232" mass="25363">MKKTLILSLAAAALFQATAFAAQFTDIHGHWAEVSINALAGRGIVNGITETEFQPEGNVTRAQYLKMIMEATGIEPGTVREGECLDADGRDWYAPYLQAALDIGIIPENMITGYRADVEYEVDDNGTATSSKVVYRGAFNGDLPITREEMAVLTQFCYQYTRTVVTDSRKEVDLAIAEGFTDSDSISDWAKASVSQAVSNRFIEGMDDGSFKPKENATRAQAAMIVHRVLNS</sequence>
<dbReference type="EMBL" id="DVNB01000102">
    <property type="protein sequence ID" value="HIU58160.1"/>
    <property type="molecule type" value="Genomic_DNA"/>
</dbReference>
<evidence type="ECO:0000313" key="5">
    <source>
        <dbReference type="Proteomes" id="UP000824109"/>
    </source>
</evidence>
<dbReference type="PROSITE" id="PS51272">
    <property type="entry name" value="SLH"/>
    <property type="match status" value="3"/>
</dbReference>
<dbReference type="InterPro" id="IPR051465">
    <property type="entry name" value="Cell_Envelope_Struct_Comp"/>
</dbReference>
<feature type="domain" description="SLH" evidence="3">
    <location>
        <begin position="19"/>
        <end position="82"/>
    </location>
</feature>
<evidence type="ECO:0000259" key="3">
    <source>
        <dbReference type="PROSITE" id="PS51272"/>
    </source>
</evidence>